<feature type="transmembrane region" description="Helical" evidence="1">
    <location>
        <begin position="93"/>
        <end position="115"/>
    </location>
</feature>
<keyword evidence="1" id="KW-0812">Transmembrane</keyword>
<reference evidence="2 3" key="1">
    <citation type="journal article" date="2022" name="Allergy">
        <title>Genome assembly and annotation of Periplaneta americana reveal a comprehensive cockroach allergen profile.</title>
        <authorList>
            <person name="Wang L."/>
            <person name="Xiong Q."/>
            <person name="Saelim N."/>
            <person name="Wang L."/>
            <person name="Nong W."/>
            <person name="Wan A.T."/>
            <person name="Shi M."/>
            <person name="Liu X."/>
            <person name="Cao Q."/>
            <person name="Hui J.H.L."/>
            <person name="Sookrung N."/>
            <person name="Leung T.F."/>
            <person name="Tungtrongchitr A."/>
            <person name="Tsui S.K.W."/>
        </authorList>
    </citation>
    <scope>NUCLEOTIDE SEQUENCE [LARGE SCALE GENOMIC DNA]</scope>
    <source>
        <strain evidence="2">PWHHKU_190912</strain>
    </source>
</reference>
<sequence length="155" mass="17326">MVGLDYSIGRQHSLKCTTRKRCRPVCTVVLQEEVESIPASSYEYTMVHCVFRGKWMSCEYLSWYSTRSSEIVNRGSGLQNECIPKASSLARAALVVIVCLCVLVIATLVVAPLMMHDDAAEGAVVMERDVQKGKETSLENRRGYQGLRMQVAIYV</sequence>
<name>A0ABQ8TK87_PERAM</name>
<accession>A0ABQ8TK87</accession>
<keyword evidence="3" id="KW-1185">Reference proteome</keyword>
<evidence type="ECO:0000313" key="2">
    <source>
        <dbReference type="EMBL" id="KAJ4446255.1"/>
    </source>
</evidence>
<dbReference type="Proteomes" id="UP001148838">
    <property type="component" value="Unassembled WGS sequence"/>
</dbReference>
<organism evidence="2 3">
    <name type="scientific">Periplaneta americana</name>
    <name type="common">American cockroach</name>
    <name type="synonym">Blatta americana</name>
    <dbReference type="NCBI Taxonomy" id="6978"/>
    <lineage>
        <taxon>Eukaryota</taxon>
        <taxon>Metazoa</taxon>
        <taxon>Ecdysozoa</taxon>
        <taxon>Arthropoda</taxon>
        <taxon>Hexapoda</taxon>
        <taxon>Insecta</taxon>
        <taxon>Pterygota</taxon>
        <taxon>Neoptera</taxon>
        <taxon>Polyneoptera</taxon>
        <taxon>Dictyoptera</taxon>
        <taxon>Blattodea</taxon>
        <taxon>Blattoidea</taxon>
        <taxon>Blattidae</taxon>
        <taxon>Blattinae</taxon>
        <taxon>Periplaneta</taxon>
    </lineage>
</organism>
<protein>
    <submittedName>
        <fullName evidence="2">Uncharacterized protein</fullName>
    </submittedName>
</protein>
<gene>
    <name evidence="2" type="ORF">ANN_12949</name>
</gene>
<proteinExistence type="predicted"/>
<keyword evidence="1" id="KW-0472">Membrane</keyword>
<keyword evidence="1" id="KW-1133">Transmembrane helix</keyword>
<dbReference type="EMBL" id="JAJSOF020000009">
    <property type="protein sequence ID" value="KAJ4446255.1"/>
    <property type="molecule type" value="Genomic_DNA"/>
</dbReference>
<evidence type="ECO:0000256" key="1">
    <source>
        <dbReference type="SAM" id="Phobius"/>
    </source>
</evidence>
<comment type="caution">
    <text evidence="2">The sequence shown here is derived from an EMBL/GenBank/DDBJ whole genome shotgun (WGS) entry which is preliminary data.</text>
</comment>
<evidence type="ECO:0000313" key="3">
    <source>
        <dbReference type="Proteomes" id="UP001148838"/>
    </source>
</evidence>